<protein>
    <recommendedName>
        <fullName evidence="12">RNA-binding protein 15B</fullName>
    </recommendedName>
</protein>
<comment type="caution">
    <text evidence="10">The sequence shown here is derived from an EMBL/GenBank/DDBJ whole genome shotgun (WGS) entry which is preliminary data.</text>
</comment>
<accession>A0A6G0TC86</accession>
<evidence type="ECO:0000313" key="10">
    <source>
        <dbReference type="EMBL" id="KAE9528868.1"/>
    </source>
</evidence>
<dbReference type="Pfam" id="PF00076">
    <property type="entry name" value="RRM_1"/>
    <property type="match status" value="2"/>
</dbReference>
<dbReference type="PROSITE" id="PS50917">
    <property type="entry name" value="SPOC"/>
    <property type="match status" value="1"/>
</dbReference>
<dbReference type="OrthoDB" id="10050565at2759"/>
<comment type="subcellular location">
    <subcellularLocation>
        <location evidence="1">Nucleus</location>
    </subcellularLocation>
</comment>
<dbReference type="Proteomes" id="UP000475862">
    <property type="component" value="Unassembled WGS sequence"/>
</dbReference>
<sequence length="771" mass="87490">MVLSAARRSFAFLSESHTDFKGNTITVKIDNMKRRSYGDSPPMSRKKRHSSINRYDGSSDERGSPERVRRRARSPPSPRVSRYSERDEFGRSRDLERSHPTYKVLSVSALHPKASDEQVKEILYREYRKFGEFSVKISHELDERVAYVCFRSSEDARDAKHSKPRISLFDKIALVAPVYESRSSRDHYESRARRSRSRNFSPEFERYYHRSPMPPEIHRIHPADRFYERLPYGALPPMLPPRDFREIGLPPLHPHELMIPRGPLIHHVAPIHPHLGPIHPLYGPPRHFLPPFRPHPHPHLLHDKKDKFPNYLHHIPPEDDPLATRTLFAGNLEVSISDEELRRIFGRYGVVEDIDVKRPLPGTGNAYAFVRYQNLDMAHRAKVELSGQYLGKFQCKIGYGKSTPTQRIWVGGLGPWTSLAQLEQEFDRFGVIKKIEYVKGDICAYIQFESIDAATAAVKEMRGVALGGSEHKLRTDFADGGVCVSPTLTYSSKSKSSHDDVAASAGDLRELSRQDEYPYGWPDGEYPSYSSRGFRKNRAEYGEESKEFANYENGRSFKQHSVSDIGSPRSPLHQSIDSDLESEEGAIQSACPLSTVRTLGDLARKCADIWQGSLVLKSSQFPAKCHLISGDTNVIDLMMRDEDGKSTLRITQRLRLDEPKLEDVSKRIITADMHAIFLAMPCSTSSISNDDASVQIRPLRNLVSYLKQKEAAGVISLITKDPEPAGVLYAFPPCEYSAKLLKQSAKNLSSETLKDDHLVVVVINYFLLTPN</sequence>
<dbReference type="Pfam" id="PF07744">
    <property type="entry name" value="SPOC"/>
    <property type="match status" value="1"/>
</dbReference>
<dbReference type="FunFam" id="2.40.290.10:FF:000007">
    <property type="entry name" value="RNA-binding protein 15B"/>
    <property type="match status" value="1"/>
</dbReference>
<dbReference type="FunFam" id="3.30.70.330:FF:000565">
    <property type="entry name" value="RNA-binding protein 15B"/>
    <property type="match status" value="1"/>
</dbReference>
<dbReference type="PANTHER" id="PTHR23189">
    <property type="entry name" value="RNA RECOGNITION MOTIF-CONTAINING"/>
    <property type="match status" value="1"/>
</dbReference>
<evidence type="ECO:0000313" key="11">
    <source>
        <dbReference type="Proteomes" id="UP000475862"/>
    </source>
</evidence>
<feature type="domain" description="SPOC" evidence="9">
    <location>
        <begin position="599"/>
        <end position="766"/>
    </location>
</feature>
<dbReference type="CDD" id="cd12308">
    <property type="entry name" value="RRM1_Spen"/>
    <property type="match status" value="1"/>
</dbReference>
<feature type="region of interest" description="Disordered" evidence="7">
    <location>
        <begin position="31"/>
        <end position="95"/>
    </location>
</feature>
<dbReference type="InterPro" id="IPR012677">
    <property type="entry name" value="Nucleotide-bd_a/b_plait_sf"/>
</dbReference>
<evidence type="ECO:0000256" key="4">
    <source>
        <dbReference type="ARBA" id="ARBA00022884"/>
    </source>
</evidence>
<dbReference type="InterPro" id="IPR000504">
    <property type="entry name" value="RRM_dom"/>
</dbReference>
<dbReference type="PROSITE" id="PS50102">
    <property type="entry name" value="RRM"/>
    <property type="match status" value="2"/>
</dbReference>
<keyword evidence="3" id="KW-0597">Phosphoprotein</keyword>
<name>A0A6G0TC86_APHGL</name>
<feature type="domain" description="RRM" evidence="8">
    <location>
        <begin position="406"/>
        <end position="480"/>
    </location>
</feature>
<feature type="compositionally biased region" description="Basic and acidic residues" evidence="7">
    <location>
        <begin position="57"/>
        <end position="67"/>
    </location>
</feature>
<feature type="compositionally biased region" description="Basic and acidic residues" evidence="7">
    <location>
        <begin position="82"/>
        <end position="95"/>
    </location>
</feature>
<keyword evidence="4 6" id="KW-0694">RNA-binding</keyword>
<dbReference type="GO" id="GO:0003723">
    <property type="term" value="F:RNA binding"/>
    <property type="evidence" value="ECO:0007669"/>
    <property type="project" value="UniProtKB-UniRule"/>
</dbReference>
<evidence type="ECO:0000256" key="3">
    <source>
        <dbReference type="ARBA" id="ARBA00022553"/>
    </source>
</evidence>
<evidence type="ECO:0000256" key="6">
    <source>
        <dbReference type="PROSITE-ProRule" id="PRU00176"/>
    </source>
</evidence>
<dbReference type="EMBL" id="VYZN01000048">
    <property type="protein sequence ID" value="KAE9528868.1"/>
    <property type="molecule type" value="Genomic_DNA"/>
</dbReference>
<dbReference type="CDD" id="cd21544">
    <property type="entry name" value="SPOC_RBM15-like"/>
    <property type="match status" value="1"/>
</dbReference>
<dbReference type="InterPro" id="IPR012921">
    <property type="entry name" value="SPOC_C"/>
</dbReference>
<reference evidence="10 11" key="1">
    <citation type="submission" date="2019-08" db="EMBL/GenBank/DDBJ databases">
        <title>The genome of the soybean aphid Biotype 1, its phylome, world population structure and adaptation to the North American continent.</title>
        <authorList>
            <person name="Giordano R."/>
            <person name="Donthu R.K."/>
            <person name="Hernandez A.G."/>
            <person name="Wright C.L."/>
            <person name="Zimin A.V."/>
        </authorList>
    </citation>
    <scope>NUCLEOTIDE SEQUENCE [LARGE SCALE GENOMIC DNA]</scope>
    <source>
        <tissue evidence="10">Whole aphids</tissue>
    </source>
</reference>
<feature type="domain" description="RRM" evidence="8">
    <location>
        <begin position="325"/>
        <end position="402"/>
    </location>
</feature>
<dbReference type="InterPro" id="IPR016194">
    <property type="entry name" value="SPOC-like_C_dom_sf"/>
</dbReference>
<evidence type="ECO:0000256" key="2">
    <source>
        <dbReference type="ARBA" id="ARBA00005387"/>
    </source>
</evidence>
<organism evidence="10 11">
    <name type="scientific">Aphis glycines</name>
    <name type="common">Soybean aphid</name>
    <dbReference type="NCBI Taxonomy" id="307491"/>
    <lineage>
        <taxon>Eukaryota</taxon>
        <taxon>Metazoa</taxon>
        <taxon>Ecdysozoa</taxon>
        <taxon>Arthropoda</taxon>
        <taxon>Hexapoda</taxon>
        <taxon>Insecta</taxon>
        <taxon>Pterygota</taxon>
        <taxon>Neoptera</taxon>
        <taxon>Paraneoptera</taxon>
        <taxon>Hemiptera</taxon>
        <taxon>Sternorrhyncha</taxon>
        <taxon>Aphidomorpha</taxon>
        <taxon>Aphidoidea</taxon>
        <taxon>Aphididae</taxon>
        <taxon>Aphidini</taxon>
        <taxon>Aphis</taxon>
        <taxon>Aphis</taxon>
    </lineage>
</organism>
<evidence type="ECO:0000259" key="9">
    <source>
        <dbReference type="PROSITE" id="PS50917"/>
    </source>
</evidence>
<dbReference type="AlphaFoldDB" id="A0A6G0TC86"/>
<evidence type="ECO:0000256" key="7">
    <source>
        <dbReference type="SAM" id="MobiDB-lite"/>
    </source>
</evidence>
<dbReference type="CDD" id="cd12309">
    <property type="entry name" value="RRM2_Spen"/>
    <property type="match status" value="1"/>
</dbReference>
<dbReference type="InterPro" id="IPR010912">
    <property type="entry name" value="SPOC_met"/>
</dbReference>
<dbReference type="SMART" id="SM00360">
    <property type="entry name" value="RRM"/>
    <property type="match status" value="3"/>
</dbReference>
<evidence type="ECO:0000256" key="1">
    <source>
        <dbReference type="ARBA" id="ARBA00004123"/>
    </source>
</evidence>
<proteinExistence type="inferred from homology"/>
<evidence type="ECO:0008006" key="12">
    <source>
        <dbReference type="Google" id="ProtNLM"/>
    </source>
</evidence>
<keyword evidence="11" id="KW-1185">Reference proteome</keyword>
<dbReference type="SUPFAM" id="SSF100939">
    <property type="entry name" value="SPOC domain-like"/>
    <property type="match status" value="1"/>
</dbReference>
<comment type="similarity">
    <text evidence="2">Belongs to the RRM Spen family.</text>
</comment>
<evidence type="ECO:0000259" key="8">
    <source>
        <dbReference type="PROSITE" id="PS50102"/>
    </source>
</evidence>
<keyword evidence="5" id="KW-0539">Nucleus</keyword>
<dbReference type="Gene3D" id="2.40.290.10">
    <property type="match status" value="1"/>
</dbReference>
<gene>
    <name evidence="10" type="ORF">AGLY_012443</name>
</gene>
<dbReference type="GO" id="GO:0005634">
    <property type="term" value="C:nucleus"/>
    <property type="evidence" value="ECO:0007669"/>
    <property type="project" value="UniProtKB-SubCell"/>
</dbReference>
<evidence type="ECO:0000256" key="5">
    <source>
        <dbReference type="ARBA" id="ARBA00023242"/>
    </source>
</evidence>
<dbReference type="SUPFAM" id="SSF54928">
    <property type="entry name" value="RNA-binding domain, RBD"/>
    <property type="match status" value="2"/>
</dbReference>
<dbReference type="CDD" id="cd12310">
    <property type="entry name" value="RRM3_Spen"/>
    <property type="match status" value="1"/>
</dbReference>
<dbReference type="InterPro" id="IPR035979">
    <property type="entry name" value="RBD_domain_sf"/>
</dbReference>
<dbReference type="Gene3D" id="3.30.70.330">
    <property type="match status" value="3"/>
</dbReference>